<sequence>MDSNTKLAVSNENKTQFHIFNIYNPGFQVGSKPVITKYGFWNGSHMTLFNKNLTFYTQRKNMTSVQLRSGSVVLVANYTGTFEEYMLNARQTEFDTMSKFHYTMFLLLEDVHQFSHSVIVEDKWFGNYQNGTDGGVGKLLYDNEIDITCTGASQRPPRVDVYDYIMPSYHFRPCYIFRNPGSYDPFSAEFLKPFSSKVWYSIVAAVLVISICLKLFYRTERKFTRSKSKYSWATAILTTVSVIFQQDSSAFPPGNAGRIVFLVLQIFSILLYNYYTSSIISSLLSKPPEAFHTLDELGHSSLEIGIEDLPYTLTWFEIMNDSDVQYIFKHKVFPPGAQNLNIYEAEEGIAKVGRGGFAYHTQLDTGYPIIARTFDQDAICDVTEIPMIPQVEAGMMVQKKSQYKELFQITLRQMKQVGLIQRISQIWEAKKPQCLSSARVIAVAYNQVFMAFLALFLGMLVSVVLLVIEIIWFKLDLSN</sequence>
<keyword evidence="6 9" id="KW-0472">Membrane</keyword>
<evidence type="ECO:0000313" key="12">
    <source>
        <dbReference type="Proteomes" id="UP001168821"/>
    </source>
</evidence>
<dbReference type="SUPFAM" id="SSF53850">
    <property type="entry name" value="Periplasmic binding protein-like II"/>
    <property type="match status" value="1"/>
</dbReference>
<keyword evidence="4 9" id="KW-0812">Transmembrane</keyword>
<keyword evidence="5 9" id="KW-1133">Transmembrane helix</keyword>
<keyword evidence="3" id="KW-1003">Cell membrane</keyword>
<feature type="transmembrane region" description="Helical" evidence="9">
    <location>
        <begin position="198"/>
        <end position="217"/>
    </location>
</feature>
<evidence type="ECO:0000256" key="9">
    <source>
        <dbReference type="SAM" id="Phobius"/>
    </source>
</evidence>
<keyword evidence="7" id="KW-0675">Receptor</keyword>
<comment type="subcellular location">
    <subcellularLocation>
        <location evidence="1">Cell membrane</location>
        <topology evidence="1">Multi-pass membrane protein</topology>
    </subcellularLocation>
</comment>
<dbReference type="InterPro" id="IPR052192">
    <property type="entry name" value="Insect_Ionotropic_Sensory_Rcpt"/>
</dbReference>
<dbReference type="GO" id="GO:0015276">
    <property type="term" value="F:ligand-gated monoatomic ion channel activity"/>
    <property type="evidence" value="ECO:0007669"/>
    <property type="project" value="InterPro"/>
</dbReference>
<organism evidence="11 12">
    <name type="scientific">Zophobas morio</name>
    <dbReference type="NCBI Taxonomy" id="2755281"/>
    <lineage>
        <taxon>Eukaryota</taxon>
        <taxon>Metazoa</taxon>
        <taxon>Ecdysozoa</taxon>
        <taxon>Arthropoda</taxon>
        <taxon>Hexapoda</taxon>
        <taxon>Insecta</taxon>
        <taxon>Pterygota</taxon>
        <taxon>Neoptera</taxon>
        <taxon>Endopterygota</taxon>
        <taxon>Coleoptera</taxon>
        <taxon>Polyphaga</taxon>
        <taxon>Cucujiformia</taxon>
        <taxon>Tenebrionidae</taxon>
        <taxon>Zophobas</taxon>
    </lineage>
</organism>
<feature type="domain" description="Ionotropic glutamate receptor C-terminal" evidence="10">
    <location>
        <begin position="196"/>
        <end position="298"/>
    </location>
</feature>
<dbReference type="InterPro" id="IPR001320">
    <property type="entry name" value="Iontro_rcpt_C"/>
</dbReference>
<evidence type="ECO:0000259" key="10">
    <source>
        <dbReference type="Pfam" id="PF00060"/>
    </source>
</evidence>
<keyword evidence="12" id="KW-1185">Reference proteome</keyword>
<dbReference type="Gene3D" id="1.10.287.70">
    <property type="match status" value="1"/>
</dbReference>
<dbReference type="AlphaFoldDB" id="A0AA38IVI5"/>
<name>A0AA38IVI5_9CUCU</name>
<evidence type="ECO:0000313" key="11">
    <source>
        <dbReference type="EMBL" id="KAJ3663100.1"/>
    </source>
</evidence>
<comment type="similarity">
    <text evidence="2">Belongs to the glutamate-gated ion channel (TC 1.A.10.1) family.</text>
</comment>
<dbReference type="Pfam" id="PF00060">
    <property type="entry name" value="Lig_chan"/>
    <property type="match status" value="1"/>
</dbReference>
<evidence type="ECO:0000256" key="5">
    <source>
        <dbReference type="ARBA" id="ARBA00022989"/>
    </source>
</evidence>
<feature type="transmembrane region" description="Helical" evidence="9">
    <location>
        <begin position="448"/>
        <end position="473"/>
    </location>
</feature>
<comment type="caution">
    <text evidence="11">The sequence shown here is derived from an EMBL/GenBank/DDBJ whole genome shotgun (WGS) entry which is preliminary data.</text>
</comment>
<feature type="transmembrane region" description="Helical" evidence="9">
    <location>
        <begin position="229"/>
        <end position="244"/>
    </location>
</feature>
<evidence type="ECO:0000256" key="6">
    <source>
        <dbReference type="ARBA" id="ARBA00023136"/>
    </source>
</evidence>
<evidence type="ECO:0000256" key="7">
    <source>
        <dbReference type="ARBA" id="ARBA00023170"/>
    </source>
</evidence>
<evidence type="ECO:0000256" key="8">
    <source>
        <dbReference type="ARBA" id="ARBA00023180"/>
    </source>
</evidence>
<protein>
    <recommendedName>
        <fullName evidence="10">Ionotropic glutamate receptor C-terminal domain-containing protein</fullName>
    </recommendedName>
</protein>
<dbReference type="PANTHER" id="PTHR42643:SF32">
    <property type="entry name" value="IONOTROPIC RECEPTOR 31A, ISOFORM C-RELATED"/>
    <property type="match status" value="1"/>
</dbReference>
<dbReference type="GO" id="GO:0050906">
    <property type="term" value="P:detection of stimulus involved in sensory perception"/>
    <property type="evidence" value="ECO:0007669"/>
    <property type="project" value="UniProtKB-ARBA"/>
</dbReference>
<evidence type="ECO:0000256" key="4">
    <source>
        <dbReference type="ARBA" id="ARBA00022692"/>
    </source>
</evidence>
<gene>
    <name evidence="11" type="ORF">Zmor_007409</name>
</gene>
<reference evidence="11" key="1">
    <citation type="journal article" date="2023" name="G3 (Bethesda)">
        <title>Whole genome assemblies of Zophobas morio and Tenebrio molitor.</title>
        <authorList>
            <person name="Kaur S."/>
            <person name="Stinson S.A."/>
            <person name="diCenzo G.C."/>
        </authorList>
    </citation>
    <scope>NUCLEOTIDE SEQUENCE</scope>
    <source>
        <strain evidence="11">QUZm001</strain>
    </source>
</reference>
<accession>A0AA38IVI5</accession>
<evidence type="ECO:0000256" key="1">
    <source>
        <dbReference type="ARBA" id="ARBA00004651"/>
    </source>
</evidence>
<dbReference type="EMBL" id="JALNTZ010000002">
    <property type="protein sequence ID" value="KAJ3663100.1"/>
    <property type="molecule type" value="Genomic_DNA"/>
</dbReference>
<dbReference type="GO" id="GO:0005886">
    <property type="term" value="C:plasma membrane"/>
    <property type="evidence" value="ECO:0007669"/>
    <property type="project" value="UniProtKB-SubCell"/>
</dbReference>
<evidence type="ECO:0000256" key="3">
    <source>
        <dbReference type="ARBA" id="ARBA00022475"/>
    </source>
</evidence>
<dbReference type="Proteomes" id="UP001168821">
    <property type="component" value="Unassembled WGS sequence"/>
</dbReference>
<dbReference type="PANTHER" id="PTHR42643">
    <property type="entry name" value="IONOTROPIC RECEPTOR 20A-RELATED"/>
    <property type="match status" value="1"/>
</dbReference>
<proteinExistence type="inferred from homology"/>
<keyword evidence="8" id="KW-0325">Glycoprotein</keyword>
<feature type="transmembrane region" description="Helical" evidence="9">
    <location>
        <begin position="256"/>
        <end position="275"/>
    </location>
</feature>
<evidence type="ECO:0000256" key="2">
    <source>
        <dbReference type="ARBA" id="ARBA00008685"/>
    </source>
</evidence>